<dbReference type="SUPFAM" id="SSF51430">
    <property type="entry name" value="NAD(P)-linked oxidoreductase"/>
    <property type="match status" value="1"/>
</dbReference>
<evidence type="ECO:0000313" key="2">
    <source>
        <dbReference type="Proteomes" id="UP001589793"/>
    </source>
</evidence>
<protein>
    <recommendedName>
        <fullName evidence="3">Cupin type-1 domain-containing protein</fullName>
    </recommendedName>
</protein>
<dbReference type="EMBL" id="JBHLSV010000020">
    <property type="protein sequence ID" value="MFC0675206.1"/>
    <property type="molecule type" value="Genomic_DNA"/>
</dbReference>
<comment type="caution">
    <text evidence="1">The sequence shown here is derived from an EMBL/GenBank/DDBJ whole genome shotgun (WGS) entry which is preliminary data.</text>
</comment>
<gene>
    <name evidence="1" type="ORF">ACFFF6_14680</name>
</gene>
<dbReference type="Proteomes" id="UP001589793">
    <property type="component" value="Unassembled WGS sequence"/>
</dbReference>
<evidence type="ECO:0008006" key="3">
    <source>
        <dbReference type="Google" id="ProtNLM"/>
    </source>
</evidence>
<proteinExistence type="predicted"/>
<keyword evidence="2" id="KW-1185">Reference proteome</keyword>
<dbReference type="InterPro" id="IPR014710">
    <property type="entry name" value="RmlC-like_jellyroll"/>
</dbReference>
<dbReference type="SUPFAM" id="SSF51182">
    <property type="entry name" value="RmlC-like cupins"/>
    <property type="match status" value="1"/>
</dbReference>
<dbReference type="RefSeq" id="WP_376982024.1">
    <property type="nucleotide sequence ID" value="NZ_JBHLSV010000020.1"/>
</dbReference>
<reference evidence="1 2" key="1">
    <citation type="submission" date="2024-09" db="EMBL/GenBank/DDBJ databases">
        <authorList>
            <person name="Sun Q."/>
            <person name="Mori K."/>
        </authorList>
    </citation>
    <scope>NUCLEOTIDE SEQUENCE [LARGE SCALE GENOMIC DNA]</scope>
    <source>
        <strain evidence="1 2">CICC 10874</strain>
    </source>
</reference>
<sequence length="125" mass="13635">MVPGTAVRVPAGTKHWHGAKVGSWFSHLAFITPGEGVSNEWLEPVTGGVRPVAEERRERVSVPQLCIRYTLQPATVSLPKTADPQHMRSDARVDFAISDDDMAALEDLRAQDHGDSSVFPVFSGK</sequence>
<organism evidence="1 2">
    <name type="scientific">Brachybacterium hainanense</name>
    <dbReference type="NCBI Taxonomy" id="1541174"/>
    <lineage>
        <taxon>Bacteria</taxon>
        <taxon>Bacillati</taxon>
        <taxon>Actinomycetota</taxon>
        <taxon>Actinomycetes</taxon>
        <taxon>Micrococcales</taxon>
        <taxon>Dermabacteraceae</taxon>
        <taxon>Brachybacterium</taxon>
    </lineage>
</organism>
<dbReference type="InterPro" id="IPR036812">
    <property type="entry name" value="NAD(P)_OxRdtase_dom_sf"/>
</dbReference>
<evidence type="ECO:0000313" key="1">
    <source>
        <dbReference type="EMBL" id="MFC0675206.1"/>
    </source>
</evidence>
<accession>A0ABV6RDX5</accession>
<name>A0ABV6RDX5_9MICO</name>
<dbReference type="Gene3D" id="2.60.120.10">
    <property type="entry name" value="Jelly Rolls"/>
    <property type="match status" value="1"/>
</dbReference>
<dbReference type="InterPro" id="IPR011051">
    <property type="entry name" value="RmlC_Cupin_sf"/>
</dbReference>